<protein>
    <submittedName>
        <fullName evidence="1">Uncharacterized protein</fullName>
    </submittedName>
</protein>
<evidence type="ECO:0000313" key="1">
    <source>
        <dbReference type="EMBL" id="BAI69884.1"/>
    </source>
</evidence>
<reference evidence="1 2" key="1">
    <citation type="journal article" date="2010" name="J. Bacteriol.">
        <title>Complete genome sequence of the thermophilic, obligately chemolithoautotrophic hydrogen-oxidizing bacterium Hydrogenobacter thermophilus TK-6.</title>
        <authorList>
            <person name="Arai H."/>
            <person name="Kanbe H."/>
            <person name="Ishii M."/>
            <person name="Igarashi Y."/>
        </authorList>
    </citation>
    <scope>NUCLEOTIDE SEQUENCE [LARGE SCALE GENOMIC DNA]</scope>
    <source>
        <strain evidence="2">DSM 6534 / IAM 12695 / TK-6 [Tokyo]</strain>
    </source>
</reference>
<dbReference type="OrthoDB" id="9359at2"/>
<accession>D3DJ82</accession>
<dbReference type="KEGG" id="hte:Hydth_1422"/>
<dbReference type="EMBL" id="AP011112">
    <property type="protein sequence ID" value="BAI69884.1"/>
    <property type="molecule type" value="Genomic_DNA"/>
</dbReference>
<dbReference type="Proteomes" id="UP000002574">
    <property type="component" value="Chromosome"/>
</dbReference>
<dbReference type="RefSeq" id="WP_012964064.1">
    <property type="nucleotide sequence ID" value="NC_013799.1"/>
</dbReference>
<gene>
    <name evidence="1" type="ordered locus">HTH_1433</name>
</gene>
<name>D3DJ82_HYDTT</name>
<proteinExistence type="predicted"/>
<sequence>MLSGYISTAQDVIDVINSCLVNKEGVLDFFSNGSFISLHIQKGHIKGFSVPSLDTSHVKNRTALLFYHMSEVLENPEGFFTFREDIPSENFIALEQPLQAEELVLQLQLVSQELKNLIEKIITPFAVLKVQKPFEGMEKYEEKSLYEIIKSSEDSILNTLRKVKELFSEGFLDIHQFYQMDVDRHKLLTEYVIKDVEAKKINLITILENLQLNKFTGLVKATDQSQEFEMYYVKGKPISLYPINYDVFEFFINPNTSMRISVISMDATSMNLYMLRHSENKSMNHLSGDFLEVGKVFMGMSRSKSSGLIVVRMPKKKVNILYEEGKMRGILEEEQAHIKAVSQLRIEKPFWVDLILYEPMGNMASIIYLFLINLVYGILLKHASDTLQSIMGQIASSDLFMYEEGSIKYRRRPKEEDDVVLAFLSTLLDIGYRTLGQKKLEEDLEVSLQPYRDVFKIMDVEEFIKFPNESASR</sequence>
<dbReference type="AlphaFoldDB" id="D3DJ82"/>
<dbReference type="KEGG" id="hth:HTH_1433"/>
<keyword evidence="2" id="KW-1185">Reference proteome</keyword>
<dbReference type="STRING" id="608538.HTH_1433"/>
<organism evidence="1 2">
    <name type="scientific">Hydrogenobacter thermophilus (strain DSM 6534 / IAM 12695 / TK-6)</name>
    <dbReference type="NCBI Taxonomy" id="608538"/>
    <lineage>
        <taxon>Bacteria</taxon>
        <taxon>Pseudomonadati</taxon>
        <taxon>Aquificota</taxon>
        <taxon>Aquificia</taxon>
        <taxon>Aquificales</taxon>
        <taxon>Aquificaceae</taxon>
        <taxon>Hydrogenobacter</taxon>
    </lineage>
</organism>
<evidence type="ECO:0000313" key="2">
    <source>
        <dbReference type="Proteomes" id="UP000002574"/>
    </source>
</evidence>